<dbReference type="CTD" id="20325877"/>
<dbReference type="InterPro" id="IPR036116">
    <property type="entry name" value="FN3_sf"/>
</dbReference>
<reference evidence="2 3" key="1">
    <citation type="submission" date="2013-11" db="EMBL/GenBank/DDBJ databases">
        <title>Opisthorchis viverrini - life in the bile duct.</title>
        <authorList>
            <person name="Young N.D."/>
            <person name="Nagarajan N."/>
            <person name="Lin S.J."/>
            <person name="Korhonen P.K."/>
            <person name="Jex A.R."/>
            <person name="Hall R.S."/>
            <person name="Safavi-Hemami H."/>
            <person name="Kaewkong W."/>
            <person name="Bertrand D."/>
            <person name="Gao S."/>
            <person name="Seet Q."/>
            <person name="Wongkham S."/>
            <person name="Teh B.T."/>
            <person name="Wongkham C."/>
            <person name="Intapan P.M."/>
            <person name="Maleewong W."/>
            <person name="Yang X."/>
            <person name="Hu M."/>
            <person name="Wang Z."/>
            <person name="Hofmann A."/>
            <person name="Sternberg P.W."/>
            <person name="Tan P."/>
            <person name="Wang J."/>
            <person name="Gasser R.B."/>
        </authorList>
    </citation>
    <scope>NUCLEOTIDE SEQUENCE [LARGE SCALE GENOMIC DNA]</scope>
</reference>
<evidence type="ECO:0000313" key="3">
    <source>
        <dbReference type="Proteomes" id="UP000054324"/>
    </source>
</evidence>
<dbReference type="EMBL" id="KL597179">
    <property type="protein sequence ID" value="KER19554.1"/>
    <property type="molecule type" value="Genomic_DNA"/>
</dbReference>
<keyword evidence="3" id="KW-1185">Reference proteome</keyword>
<organism evidence="2 3">
    <name type="scientific">Opisthorchis viverrini</name>
    <name type="common">Southeast Asian liver fluke</name>
    <dbReference type="NCBI Taxonomy" id="6198"/>
    <lineage>
        <taxon>Eukaryota</taxon>
        <taxon>Metazoa</taxon>
        <taxon>Spiralia</taxon>
        <taxon>Lophotrochozoa</taxon>
        <taxon>Platyhelminthes</taxon>
        <taxon>Trematoda</taxon>
        <taxon>Digenea</taxon>
        <taxon>Opisthorchiida</taxon>
        <taxon>Opisthorchiata</taxon>
        <taxon>Opisthorchiidae</taxon>
        <taxon>Opisthorchis</taxon>
    </lineage>
</organism>
<dbReference type="PROSITE" id="PS50853">
    <property type="entry name" value="FN3"/>
    <property type="match status" value="1"/>
</dbReference>
<proteinExistence type="predicted"/>
<dbReference type="AlphaFoldDB" id="A0A074ZWI9"/>
<dbReference type="GeneID" id="20325877"/>
<sequence>MHLEQQAPSVPKDLRIISFKSSLAHSVLWNPVSSCCNAVYRIETVVHNKAGTISKYYTETHQTELHVNDVRSETTYKYRVQSMNANNGTSDFSPWIVFRTPGCEFGFLIGKPIGVYIITLRFSVQVYPGHRGTMIISWADEMYKLHQVWRLVFIVLEAECQALFHVSPCAKRHTVRIKGPWNFVRIYAAAQNAVGLSPFYPAEFGFVRHLVKRQVYVLGASHKNIFTVICHTSPGRE</sequence>
<dbReference type="Proteomes" id="UP000054324">
    <property type="component" value="Unassembled WGS sequence"/>
</dbReference>
<protein>
    <recommendedName>
        <fullName evidence="1">Fibronectin type-III domain-containing protein</fullName>
    </recommendedName>
</protein>
<dbReference type="SUPFAM" id="SSF49265">
    <property type="entry name" value="Fibronectin type III"/>
    <property type="match status" value="1"/>
</dbReference>
<dbReference type="InterPro" id="IPR013783">
    <property type="entry name" value="Ig-like_fold"/>
</dbReference>
<dbReference type="Gene3D" id="2.60.40.10">
    <property type="entry name" value="Immunoglobulins"/>
    <property type="match status" value="1"/>
</dbReference>
<dbReference type="RefSeq" id="XP_009176700.1">
    <property type="nucleotide sequence ID" value="XM_009178436.1"/>
</dbReference>
<accession>A0A074ZWI9</accession>
<gene>
    <name evidence="2" type="ORF">T265_11709</name>
</gene>
<dbReference type="KEGG" id="ovi:T265_11709"/>
<evidence type="ECO:0000259" key="1">
    <source>
        <dbReference type="PROSITE" id="PS50853"/>
    </source>
</evidence>
<dbReference type="CDD" id="cd00063">
    <property type="entry name" value="FN3"/>
    <property type="match status" value="1"/>
</dbReference>
<name>A0A074ZWI9_OPIVI</name>
<dbReference type="InterPro" id="IPR003961">
    <property type="entry name" value="FN3_dom"/>
</dbReference>
<evidence type="ECO:0000313" key="2">
    <source>
        <dbReference type="EMBL" id="KER19554.1"/>
    </source>
</evidence>
<feature type="domain" description="Fibronectin type-III" evidence="1">
    <location>
        <begin position="10"/>
        <end position="103"/>
    </location>
</feature>